<protein>
    <recommendedName>
        <fullName evidence="6">Phospholipase</fullName>
        <ecNumber evidence="6">3.1.4.4</ecNumber>
    </recommendedName>
</protein>
<dbReference type="GO" id="GO:0009395">
    <property type="term" value="P:phospholipid catabolic process"/>
    <property type="evidence" value="ECO:0007669"/>
    <property type="project" value="TreeGrafter"/>
</dbReference>
<name>A0A8S1T327_PAROT</name>
<evidence type="ECO:0000313" key="9">
    <source>
        <dbReference type="EMBL" id="CAD8148151.1"/>
    </source>
</evidence>
<dbReference type="OMA" id="EWRLDQI"/>
<dbReference type="SMART" id="SM00155">
    <property type="entry name" value="PLDc"/>
    <property type="match status" value="2"/>
</dbReference>
<feature type="domain" description="PLD phosphodiesterase" evidence="8">
    <location>
        <begin position="831"/>
        <end position="858"/>
    </location>
</feature>
<dbReference type="Proteomes" id="UP000683925">
    <property type="component" value="Unassembled WGS sequence"/>
</dbReference>
<evidence type="ECO:0000256" key="2">
    <source>
        <dbReference type="ARBA" id="ARBA00022737"/>
    </source>
</evidence>
<evidence type="ECO:0000313" key="10">
    <source>
        <dbReference type="Proteomes" id="UP000683925"/>
    </source>
</evidence>
<dbReference type="Pfam" id="PF13091">
    <property type="entry name" value="PLDc_2"/>
    <property type="match status" value="1"/>
</dbReference>
<comment type="catalytic activity">
    <reaction evidence="1 6">
        <text>a 1,2-diacyl-sn-glycero-3-phosphocholine + H2O = a 1,2-diacyl-sn-glycero-3-phosphate + choline + H(+)</text>
        <dbReference type="Rhea" id="RHEA:14445"/>
        <dbReference type="ChEBI" id="CHEBI:15354"/>
        <dbReference type="ChEBI" id="CHEBI:15377"/>
        <dbReference type="ChEBI" id="CHEBI:15378"/>
        <dbReference type="ChEBI" id="CHEBI:57643"/>
        <dbReference type="ChEBI" id="CHEBI:58608"/>
        <dbReference type="EC" id="3.1.4.4"/>
    </reaction>
</comment>
<dbReference type="InterPro" id="IPR015679">
    <property type="entry name" value="PLipase_D_fam"/>
</dbReference>
<dbReference type="InterPro" id="IPR001849">
    <property type="entry name" value="PH_domain"/>
</dbReference>
<proteinExistence type="inferred from homology"/>
<evidence type="ECO:0000256" key="1">
    <source>
        <dbReference type="ARBA" id="ARBA00000798"/>
    </source>
</evidence>
<keyword evidence="5" id="KW-0443">Lipid metabolism</keyword>
<dbReference type="GO" id="GO:0004630">
    <property type="term" value="F:phospholipase D activity"/>
    <property type="evidence" value="ECO:0007669"/>
    <property type="project" value="UniProtKB-EC"/>
</dbReference>
<dbReference type="PIRSF" id="PIRSF009376">
    <property type="entry name" value="Phospholipase_D_euk"/>
    <property type="match status" value="1"/>
</dbReference>
<dbReference type="EMBL" id="CAJJDP010000020">
    <property type="protein sequence ID" value="CAD8148151.1"/>
    <property type="molecule type" value="Genomic_DNA"/>
</dbReference>
<evidence type="ECO:0000259" key="8">
    <source>
        <dbReference type="PROSITE" id="PS50035"/>
    </source>
</evidence>
<evidence type="ECO:0000256" key="3">
    <source>
        <dbReference type="ARBA" id="ARBA00022801"/>
    </source>
</evidence>
<sequence length="1005" mass="118269">MTESQPQQRFRDIQFNKIEIKAISHTTVKELIGSLNNKVFDQQFETKYANHMNERVFVFKVIYDGQGWEIRRTVGQFIQLEQDMANNIFYYIFQKKKITGSLETDDPKKTLVLLHKFLQMITCNEIIPQCALTFLEISCINLPFKMKECFMEKKSGSRTTTSCCESLETKLAKWQKRYFIITQQSLLYLKGPEKDKCQIRECLSFDSDFSFQYGKKETGDDNKIIIQFSQRKLILRAGNLTIFIDFIYSLFRSIKDSPYTKLHRFGSFSPIRTSECKWYIDGDKYFEDVCDAILKAKETIYITDWWLSPEVYLKRPVDVRKYAQSSEFLYTRLDNVLKLAADKGVQVLVLLYNALLQFLYNDPKHAKMQLESMSPNIRVLKHPPQKIPKIFSHHEKMVVIDQKIGFMGGLDLCFGRWDTQKHPLFEVHPFEQLWPQIDFSNSRVRDFFDVRNYEATLLKENEPRMPWHDIAIQIKGDTVIDLSRHFVQYWNHVMMTKQNKKKQQLIHANDLKMEGFVPNNTSSFVDYSNVVYTGRKESLIQMKQPILLDEIKTQEVQIEMNHTIQQQEHIETQQQSNAQQFIQQQHKDFQNYQKYEKKFIQKQEDDNDDEDEDQNYYVLQTQQQNQNKQKSKMKMEKSKMKIEKSELKNQGNTEGIQARINLEFFIPHIDMNQNQQSCITQLTRSSCKWSTGIRQTEKSIQNAYLSLIEDAKHFIYIENQFFISNTAGYPVKNLVAQALISKIKEAHEKQQRFKVIVFVPLLPGFEGEIDQSNSAVLKVQLHFEYQTISRGGKSIIEQLKQEGIKPENYIQFFGLRQHELSPQPNSIPVTEIIYIHSKLMIVDDQVALIGSANINDRSLQGNRDSELAIIVQDQVTVDTIMDGQPYVASKFAHTLRTSLYMEHFDMPYEKVIDPLNLQFEKESTAQANINTRMYKQVFACYPHDDIKKVSDYQEFKANKHLDEYDQFKQYIKGHAVIFPLQFLCEEDMNIKVSQKEYYVPEISFT</sequence>
<keyword evidence="3 6" id="KW-0378">Hydrolase</keyword>
<dbReference type="PROSITE" id="PS50035">
    <property type="entry name" value="PLD"/>
    <property type="match status" value="2"/>
</dbReference>
<reference evidence="9" key="1">
    <citation type="submission" date="2021-01" db="EMBL/GenBank/DDBJ databases">
        <authorList>
            <consortium name="Genoscope - CEA"/>
            <person name="William W."/>
        </authorList>
    </citation>
    <scope>NUCLEOTIDE SEQUENCE</scope>
</reference>
<dbReference type="CDD" id="cd09141">
    <property type="entry name" value="PLDc_vPLD1_2_yPLD_like_2"/>
    <property type="match status" value="1"/>
</dbReference>
<dbReference type="InterPro" id="IPR016555">
    <property type="entry name" value="PLipase_D_euk"/>
</dbReference>
<dbReference type="InterPro" id="IPR001736">
    <property type="entry name" value="PLipase_D/transphosphatidylase"/>
</dbReference>
<dbReference type="EC" id="3.1.4.4" evidence="6"/>
<dbReference type="CDD" id="cd09138">
    <property type="entry name" value="PLDc_vPLD1_2_yPLD_like_1"/>
    <property type="match status" value="1"/>
</dbReference>
<keyword evidence="2" id="KW-0677">Repeat</keyword>
<dbReference type="InterPro" id="IPR025202">
    <property type="entry name" value="PLD-like_dom"/>
</dbReference>
<dbReference type="FunFam" id="3.30.870.10:FF:000011">
    <property type="entry name" value="Phospholipase"/>
    <property type="match status" value="1"/>
</dbReference>
<keyword evidence="10" id="KW-1185">Reference proteome</keyword>
<feature type="region of interest" description="Disordered" evidence="7">
    <location>
        <begin position="619"/>
        <end position="649"/>
    </location>
</feature>
<dbReference type="GO" id="GO:0005886">
    <property type="term" value="C:plasma membrane"/>
    <property type="evidence" value="ECO:0007669"/>
    <property type="project" value="TreeGrafter"/>
</dbReference>
<feature type="domain" description="PLD phosphodiesterase" evidence="8">
    <location>
        <begin position="389"/>
        <end position="416"/>
    </location>
</feature>
<dbReference type="PANTHER" id="PTHR18896:SF76">
    <property type="entry name" value="PHOSPHOLIPASE"/>
    <property type="match status" value="1"/>
</dbReference>
<dbReference type="AlphaFoldDB" id="A0A8S1T327"/>
<evidence type="ECO:0000256" key="6">
    <source>
        <dbReference type="PIRNR" id="PIRNR009376"/>
    </source>
</evidence>
<dbReference type="Pfam" id="PF00614">
    <property type="entry name" value="PLDc"/>
    <property type="match status" value="1"/>
</dbReference>
<keyword evidence="4 6" id="KW-0442">Lipid degradation</keyword>
<dbReference type="OrthoDB" id="419078at2759"/>
<accession>A0A8S1T327</accession>
<gene>
    <name evidence="9" type="ORF">POCTA_138.1.T0200382</name>
</gene>
<evidence type="ECO:0000256" key="5">
    <source>
        <dbReference type="ARBA" id="ARBA00023098"/>
    </source>
</evidence>
<feature type="compositionally biased region" description="Basic and acidic residues" evidence="7">
    <location>
        <begin position="633"/>
        <end position="647"/>
    </location>
</feature>
<organism evidence="9 10">
    <name type="scientific">Paramecium octaurelia</name>
    <dbReference type="NCBI Taxonomy" id="43137"/>
    <lineage>
        <taxon>Eukaryota</taxon>
        <taxon>Sar</taxon>
        <taxon>Alveolata</taxon>
        <taxon>Ciliophora</taxon>
        <taxon>Intramacronucleata</taxon>
        <taxon>Oligohymenophorea</taxon>
        <taxon>Peniculida</taxon>
        <taxon>Parameciidae</taxon>
        <taxon>Paramecium</taxon>
    </lineage>
</organism>
<evidence type="ECO:0000256" key="7">
    <source>
        <dbReference type="SAM" id="MobiDB-lite"/>
    </source>
</evidence>
<comment type="caution">
    <text evidence="9">The sequence shown here is derived from an EMBL/GenBank/DDBJ whole genome shotgun (WGS) entry which is preliminary data.</text>
</comment>
<dbReference type="PANTHER" id="PTHR18896">
    <property type="entry name" value="PHOSPHOLIPASE D"/>
    <property type="match status" value="1"/>
</dbReference>
<evidence type="ECO:0000256" key="4">
    <source>
        <dbReference type="ARBA" id="ARBA00022963"/>
    </source>
</evidence>
<comment type="similarity">
    <text evidence="6">Belongs to the phospholipase D family.</text>
</comment>
<dbReference type="SMART" id="SM00233">
    <property type="entry name" value="PH"/>
    <property type="match status" value="1"/>
</dbReference>